<organism evidence="1 2">
    <name type="scientific">Erythranthe guttata</name>
    <name type="common">Yellow monkey flower</name>
    <name type="synonym">Mimulus guttatus</name>
    <dbReference type="NCBI Taxonomy" id="4155"/>
    <lineage>
        <taxon>Eukaryota</taxon>
        <taxon>Viridiplantae</taxon>
        <taxon>Streptophyta</taxon>
        <taxon>Embryophyta</taxon>
        <taxon>Tracheophyta</taxon>
        <taxon>Spermatophyta</taxon>
        <taxon>Magnoliopsida</taxon>
        <taxon>eudicotyledons</taxon>
        <taxon>Gunneridae</taxon>
        <taxon>Pentapetalae</taxon>
        <taxon>asterids</taxon>
        <taxon>lamiids</taxon>
        <taxon>Lamiales</taxon>
        <taxon>Phrymaceae</taxon>
        <taxon>Erythranthe</taxon>
    </lineage>
</organism>
<reference evidence="1 2" key="1">
    <citation type="journal article" date="2013" name="Proc. Natl. Acad. Sci. U.S.A.">
        <title>Fine-scale variation in meiotic recombination in Mimulus inferred from population shotgun sequencing.</title>
        <authorList>
            <person name="Hellsten U."/>
            <person name="Wright K.M."/>
            <person name="Jenkins J."/>
            <person name="Shu S."/>
            <person name="Yuan Y."/>
            <person name="Wessler S.R."/>
            <person name="Schmutz J."/>
            <person name="Willis J.H."/>
            <person name="Rokhsar D.S."/>
        </authorList>
    </citation>
    <scope>NUCLEOTIDE SEQUENCE [LARGE SCALE GENOMIC DNA]</scope>
    <source>
        <strain evidence="2">cv. DUN x IM62</strain>
    </source>
</reference>
<evidence type="ECO:0000313" key="1">
    <source>
        <dbReference type="EMBL" id="EYU30910.1"/>
    </source>
</evidence>
<dbReference type="PhylomeDB" id="A0A022QWK0"/>
<protein>
    <submittedName>
        <fullName evidence="1">Uncharacterized protein</fullName>
    </submittedName>
</protein>
<keyword evidence="2" id="KW-1185">Reference proteome</keyword>
<dbReference type="EMBL" id="KI631018">
    <property type="protein sequence ID" value="EYU30910.1"/>
    <property type="molecule type" value="Genomic_DNA"/>
</dbReference>
<dbReference type="eggNOG" id="ENOG502S6UU">
    <property type="taxonomic scope" value="Eukaryota"/>
</dbReference>
<dbReference type="PANTHER" id="PTHR34996">
    <property type="entry name" value="OS06G0327400 PROTEIN"/>
    <property type="match status" value="1"/>
</dbReference>
<name>A0A022QWK0_ERYGU</name>
<sequence length="139" mass="16822">MESSYYNSRRNYEKTSCKRCCGGIKLNPRRFCVQRLRTNFMNIVRVLRRWKNYYKNGVRKLITRNLGTRKKERIDDVEFVYYNYYYYSKNNNNNNKRRVAIMEHSNSFSSEAIADCLEFIKRNSVSVDDDTNPMLIQHN</sequence>
<gene>
    <name evidence="1" type="ORF">MIMGU_mgv1a021709mg</name>
</gene>
<dbReference type="AlphaFoldDB" id="A0A022QWK0"/>
<evidence type="ECO:0000313" key="2">
    <source>
        <dbReference type="Proteomes" id="UP000030748"/>
    </source>
</evidence>
<accession>A0A022QWK0</accession>
<dbReference type="PANTHER" id="PTHR34996:SF3">
    <property type="entry name" value="OS06G0327400 PROTEIN"/>
    <property type="match status" value="1"/>
</dbReference>
<proteinExistence type="predicted"/>
<dbReference type="Proteomes" id="UP000030748">
    <property type="component" value="Unassembled WGS sequence"/>
</dbReference>